<dbReference type="Pfam" id="PF00753">
    <property type="entry name" value="Lactamase_B"/>
    <property type="match status" value="1"/>
</dbReference>
<dbReference type="InParanoid" id="A0A3N0VF65"/>
<dbReference type="InterPro" id="IPR015797">
    <property type="entry name" value="NUDIX_hydrolase-like_dom_sf"/>
</dbReference>
<dbReference type="CDD" id="cd18870">
    <property type="entry name" value="NUDIX_AcylCoAdiphos_Nudt19"/>
    <property type="match status" value="1"/>
</dbReference>
<dbReference type="Gene3D" id="3.90.79.10">
    <property type="entry name" value="Nucleoside Triphosphate Pyrophosphohydrolase"/>
    <property type="match status" value="1"/>
</dbReference>
<dbReference type="InterPro" id="IPR000086">
    <property type="entry name" value="NUDIX_hydrolase_dom"/>
</dbReference>
<reference evidence="2 3" key="1">
    <citation type="submission" date="2018-10" db="EMBL/GenBank/DDBJ databases">
        <authorList>
            <person name="Chen W.-M."/>
        </authorList>
    </citation>
    <scope>NUCLEOTIDE SEQUENCE [LARGE SCALE GENOMIC DNA]</scope>
    <source>
        <strain evidence="2 3">THS-13</strain>
    </source>
</reference>
<accession>A0A3N0VF65</accession>
<evidence type="ECO:0000259" key="1">
    <source>
        <dbReference type="PROSITE" id="PS51462"/>
    </source>
</evidence>
<name>A0A3N0VF65_9GAMM</name>
<dbReference type="InterPro" id="IPR050662">
    <property type="entry name" value="Sec-metab_biosynth-thioest"/>
</dbReference>
<sequence>MNAPATDSIRDAVTAVLLCAGRLLMVRRQPSLNSFAGFTAFPGGKVDKADAEGPEPALSCEGHAPRLITALLREVQEELGIDLTALAQTGAVQGLHCLGEATTPPISPVRFRTHFYRIDLDRAPEPVPDLGEIAEAGWATPAEWMARYRDGRLLLAPPTLDVLLALEAEPAVTRIPALDEDNDRTGAVNALRSIEPLHELKQVFVRSHTLPPAQHTNAFLIGDKHKVLVDPSPRDREELERLLALLDVIGVDEVLLTHHHPDHRQYANEIAERYDIPLAMSDTTRKLLGMAAPGFFGELLLRTYDEGDVVTRWLGRPVRVLAVPGHDEGQIALMPDGREWCIVGDLIQGVGTVVIHKPEGHMGRYFQTLQRLIDLNPAVIIPSHGQALGTVYRLEETLKHRRLREQAVLELHRAGKAIDEMLPLIYQGLDPRLLPLARANIESHLDKLLEEGRLAA</sequence>
<dbReference type="InterPro" id="IPR041516">
    <property type="entry name" value="LACTB2_WH"/>
</dbReference>
<feature type="domain" description="Nudix hydrolase" evidence="1">
    <location>
        <begin position="8"/>
        <end position="161"/>
    </location>
</feature>
<dbReference type="Gene3D" id="3.60.15.10">
    <property type="entry name" value="Ribonuclease Z/Hydroxyacylglutathione hydrolase-like"/>
    <property type="match status" value="1"/>
</dbReference>
<dbReference type="InterPro" id="IPR001279">
    <property type="entry name" value="Metallo-B-lactamas"/>
</dbReference>
<dbReference type="SMART" id="SM00849">
    <property type="entry name" value="Lactamase_B"/>
    <property type="match status" value="1"/>
</dbReference>
<keyword evidence="2" id="KW-0378">Hydrolase</keyword>
<keyword evidence="3" id="KW-1185">Reference proteome</keyword>
<dbReference type="InterPro" id="IPR036866">
    <property type="entry name" value="RibonucZ/Hydroxyglut_hydro"/>
</dbReference>
<organism evidence="2 3">
    <name type="scientific">Stagnimonas aquatica</name>
    <dbReference type="NCBI Taxonomy" id="2689987"/>
    <lineage>
        <taxon>Bacteria</taxon>
        <taxon>Pseudomonadati</taxon>
        <taxon>Pseudomonadota</taxon>
        <taxon>Gammaproteobacteria</taxon>
        <taxon>Nevskiales</taxon>
        <taxon>Nevskiaceae</taxon>
        <taxon>Stagnimonas</taxon>
    </lineage>
</organism>
<protein>
    <submittedName>
        <fullName evidence="2">MBL fold metallo-hydrolase</fullName>
    </submittedName>
</protein>
<dbReference type="Proteomes" id="UP000282106">
    <property type="component" value="Unassembled WGS sequence"/>
</dbReference>
<dbReference type="PANTHER" id="PTHR23131:SF0">
    <property type="entry name" value="ENDORIBONUCLEASE LACTB2"/>
    <property type="match status" value="1"/>
</dbReference>
<dbReference type="RefSeq" id="WP_123211383.1">
    <property type="nucleotide sequence ID" value="NZ_RJVO01000003.1"/>
</dbReference>
<dbReference type="EMBL" id="RJVO01000003">
    <property type="protein sequence ID" value="ROH90928.1"/>
    <property type="molecule type" value="Genomic_DNA"/>
</dbReference>
<dbReference type="InterPro" id="IPR036388">
    <property type="entry name" value="WH-like_DNA-bd_sf"/>
</dbReference>
<dbReference type="PANTHER" id="PTHR23131">
    <property type="entry name" value="ENDORIBONUCLEASE LACTB2"/>
    <property type="match status" value="1"/>
</dbReference>
<dbReference type="SUPFAM" id="SSF55811">
    <property type="entry name" value="Nudix"/>
    <property type="match status" value="1"/>
</dbReference>
<dbReference type="AlphaFoldDB" id="A0A3N0VF65"/>
<evidence type="ECO:0000313" key="2">
    <source>
        <dbReference type="EMBL" id="ROH90928.1"/>
    </source>
</evidence>
<comment type="caution">
    <text evidence="2">The sequence shown here is derived from an EMBL/GenBank/DDBJ whole genome shotgun (WGS) entry which is preliminary data.</text>
</comment>
<dbReference type="Pfam" id="PF00293">
    <property type="entry name" value="NUDIX"/>
    <property type="match status" value="1"/>
</dbReference>
<dbReference type="Pfam" id="PF17778">
    <property type="entry name" value="WHD_BLACT"/>
    <property type="match status" value="1"/>
</dbReference>
<dbReference type="GO" id="GO:0016787">
    <property type="term" value="F:hydrolase activity"/>
    <property type="evidence" value="ECO:0007669"/>
    <property type="project" value="UniProtKB-KW"/>
</dbReference>
<dbReference type="Gene3D" id="1.10.10.10">
    <property type="entry name" value="Winged helix-like DNA-binding domain superfamily/Winged helix DNA-binding domain"/>
    <property type="match status" value="1"/>
</dbReference>
<dbReference type="SUPFAM" id="SSF56281">
    <property type="entry name" value="Metallo-hydrolase/oxidoreductase"/>
    <property type="match status" value="1"/>
</dbReference>
<dbReference type="PROSITE" id="PS51462">
    <property type="entry name" value="NUDIX"/>
    <property type="match status" value="1"/>
</dbReference>
<evidence type="ECO:0000313" key="3">
    <source>
        <dbReference type="Proteomes" id="UP000282106"/>
    </source>
</evidence>
<proteinExistence type="predicted"/>
<gene>
    <name evidence="2" type="ORF">ED208_08090</name>
</gene>